<sequence>MPDRQREDAPVPERASAAPARSTDGPDPVAAALLGLRLGGAQIPASVVARATLPNHLLAPLLSGRTPMTSPGDGVERAAREATGDGPAVGARLHTGDEAASVAALLQARAVTYGGDVYLGAGQSPSAGLLAHELAHVRQQAGGAPYFARDDLTQMSIGADYAHALGGDSLQSAIADLRGRLPGLTDPADRMAAEGNLAVLEQEAAADADFSRAYAPSVVELGPDALEASIGMSVAAPQSVAAGPIAAAGLVRDQLLADYVRQTRAMLLFRMDATAQFLDTVARQKLTNPQGAVSEETVAMLRTAAVEANRLGERVWISKRLVDSIEFLLANEPPPGSPAPQLARVQTIGSHQYISQFYAHGTMLSRGYPPELPDVLAALDRLGLPPAVTEDEVTASIREYLHPMDAWDLGMEVMERQGRVADWGPNVVGERYEWQGAKPSDDEIRAAGVAAAIADPQRREAERTILQSVHRPAPEDEIGVLDIGAVHPAYNYVALRFVLERFLADARVRLADDMGALDRHLDSVPPLRGYVSGWMVFLNEFLKGRGYRPIVDPDEVDANNVIAKLNEILAALASTRAKVAGDDDYLYDSGIMPALAPIIDLYAQVDPKYGEWIRAVIKSNDRWREIVSVLLGAAALIGFGLAAVLTGGLAVGGLAVGVGATVGGAVRSRGRADELQAMALSGLGGFDAAAVANFVAWIDAASAVLTVAPVLIGGVRAAAGEMSVALRASRTVESTALVRAGPTGLVSLPRAAGRTLEWEFADVVFDPLTGEARVFAKHLSSGEIFHLRVNPATGDGTLTHVASGTTVPIAGGRPVPARPLLTAGDPVPASTSAPTPTLTPVQPQVLPLTAGGPEGAFTGTVQIIRPLDAQTPVWINQGSRVFHPPWSRGYGMGQAGRLETYERALALGLRMTETGMAVTEVTVTPLQGTFVTLRGDLEQFRAFLRRTTGVVRVDLPASAEAVQGGTAAVARTDIPGFENQRWVGGSTNTRVVLRDPPPQVVQSPFNTPQAHGHAEEMLANQMIRDLQGLPPETLRGRTIRVIVEQEPCAFCMAGMVDAEAHAGTLQQWSRQLPLVTIEIWNARTMQLLRIRGGAVIP</sequence>
<keyword evidence="2" id="KW-0472">Membrane</keyword>
<feature type="transmembrane region" description="Helical" evidence="2">
    <location>
        <begin position="678"/>
        <end position="698"/>
    </location>
</feature>
<proteinExistence type="predicted"/>
<keyword evidence="5" id="KW-1185">Reference proteome</keyword>
<keyword evidence="2" id="KW-0812">Transmembrane</keyword>
<dbReference type="InterPro" id="IPR025295">
    <property type="entry name" value="eCIS_core_dom"/>
</dbReference>
<feature type="compositionally biased region" description="Basic and acidic residues" evidence="1">
    <location>
        <begin position="1"/>
        <end position="11"/>
    </location>
</feature>
<dbReference type="Pfam" id="PF13699">
    <property type="entry name" value="eCIS_core"/>
    <property type="match status" value="1"/>
</dbReference>
<evidence type="ECO:0000313" key="5">
    <source>
        <dbReference type="Proteomes" id="UP000578112"/>
    </source>
</evidence>
<feature type="region of interest" description="Disordered" evidence="1">
    <location>
        <begin position="64"/>
        <end position="91"/>
    </location>
</feature>
<feature type="region of interest" description="Disordered" evidence="1">
    <location>
        <begin position="1"/>
        <end position="27"/>
    </location>
</feature>
<dbReference type="EMBL" id="JACHNH010000001">
    <property type="protein sequence ID" value="MBB4764622.1"/>
    <property type="molecule type" value="Genomic_DNA"/>
</dbReference>
<accession>A0A7W7I1B3</accession>
<evidence type="ECO:0000256" key="2">
    <source>
        <dbReference type="SAM" id="Phobius"/>
    </source>
</evidence>
<evidence type="ECO:0000256" key="1">
    <source>
        <dbReference type="SAM" id="MobiDB-lite"/>
    </source>
</evidence>
<gene>
    <name evidence="4" type="ORF">BJ971_005178</name>
</gene>
<dbReference type="AlphaFoldDB" id="A0A7W7I1B3"/>
<keyword evidence="2" id="KW-1133">Transmembrane helix</keyword>
<feature type="compositionally biased region" description="Basic and acidic residues" evidence="1">
    <location>
        <begin position="74"/>
        <end position="83"/>
    </location>
</feature>
<evidence type="ECO:0000259" key="3">
    <source>
        <dbReference type="Pfam" id="PF13699"/>
    </source>
</evidence>
<name>A0A7W7I1B3_9ACTN</name>
<dbReference type="Proteomes" id="UP000578112">
    <property type="component" value="Unassembled WGS sequence"/>
</dbReference>
<protein>
    <recommendedName>
        <fullName evidence="3">eCIS core domain-containing protein</fullName>
    </recommendedName>
</protein>
<dbReference type="RefSeq" id="WP_203709105.1">
    <property type="nucleotide sequence ID" value="NZ_BOMK01000003.1"/>
</dbReference>
<organism evidence="4 5">
    <name type="scientific">Actinoplanes digitatis</name>
    <dbReference type="NCBI Taxonomy" id="1868"/>
    <lineage>
        <taxon>Bacteria</taxon>
        <taxon>Bacillati</taxon>
        <taxon>Actinomycetota</taxon>
        <taxon>Actinomycetes</taxon>
        <taxon>Micromonosporales</taxon>
        <taxon>Micromonosporaceae</taxon>
        <taxon>Actinoplanes</taxon>
    </lineage>
</organism>
<comment type="caution">
    <text evidence="4">The sequence shown here is derived from an EMBL/GenBank/DDBJ whole genome shotgun (WGS) entry which is preliminary data.</text>
</comment>
<evidence type="ECO:0000313" key="4">
    <source>
        <dbReference type="EMBL" id="MBB4764622.1"/>
    </source>
</evidence>
<feature type="domain" description="eCIS core" evidence="3">
    <location>
        <begin position="90"/>
        <end position="143"/>
    </location>
</feature>
<reference evidence="4 5" key="1">
    <citation type="submission" date="2020-08" db="EMBL/GenBank/DDBJ databases">
        <title>Sequencing the genomes of 1000 actinobacteria strains.</title>
        <authorList>
            <person name="Klenk H.-P."/>
        </authorList>
    </citation>
    <scope>NUCLEOTIDE SEQUENCE [LARGE SCALE GENOMIC DNA]</scope>
    <source>
        <strain evidence="4 5">DSM 43149</strain>
    </source>
</reference>